<dbReference type="OrthoDB" id="201153at2759"/>
<dbReference type="GO" id="GO:0016301">
    <property type="term" value="F:kinase activity"/>
    <property type="evidence" value="ECO:0007669"/>
    <property type="project" value="UniProtKB-KW"/>
</dbReference>
<dbReference type="InterPro" id="IPR051409">
    <property type="entry name" value="Atypical_kinase_ADCK"/>
</dbReference>
<gene>
    <name evidence="1" type="ORF">AYI69_g6697</name>
</gene>
<keyword evidence="2" id="KW-1185">Reference proteome</keyword>
<protein>
    <submittedName>
        <fullName evidence="1">Atypical kinase ADCK3, mitochondrial</fullName>
    </submittedName>
</protein>
<keyword evidence="1" id="KW-0808">Transferase</keyword>
<dbReference type="PANTHER" id="PTHR43851:SF3">
    <property type="entry name" value="COENZYME Q8"/>
    <property type="match status" value="1"/>
</dbReference>
<sequence length="92" mass="10551">MKQAHVDSVMFLGEPFKYPGQYHFGSQDVTSKVKSNIPTIINERLTPPPDETYSLHRKLSGAFLLCSKLSARVNCKDMFDEFSNNYQYSKNI</sequence>
<keyword evidence="1" id="KW-0418">Kinase</keyword>
<dbReference type="Proteomes" id="UP000187429">
    <property type="component" value="Unassembled WGS sequence"/>
</dbReference>
<proteinExistence type="predicted"/>
<evidence type="ECO:0000313" key="1">
    <source>
        <dbReference type="EMBL" id="OMJ19268.1"/>
    </source>
</evidence>
<dbReference type="GO" id="GO:0006744">
    <property type="term" value="P:ubiquinone biosynthetic process"/>
    <property type="evidence" value="ECO:0007669"/>
    <property type="project" value="TreeGrafter"/>
</dbReference>
<comment type="caution">
    <text evidence="1">The sequence shown here is derived from an EMBL/GenBank/DDBJ whole genome shotgun (WGS) entry which is preliminary data.</text>
</comment>
<reference evidence="2" key="1">
    <citation type="submission" date="2017-01" db="EMBL/GenBank/DDBJ databases">
        <authorList>
            <person name="Wang Y."/>
            <person name="White M."/>
            <person name="Kvist S."/>
            <person name="Moncalvo J.-M."/>
        </authorList>
    </citation>
    <scope>NUCLEOTIDE SEQUENCE [LARGE SCALE GENOMIC DNA]</scope>
    <source>
        <strain evidence="2">ID-206-W2</strain>
    </source>
</reference>
<dbReference type="AlphaFoldDB" id="A0A1R1XXD4"/>
<dbReference type="EMBL" id="LSSM01003054">
    <property type="protein sequence ID" value="OMJ19268.1"/>
    <property type="molecule type" value="Genomic_DNA"/>
</dbReference>
<dbReference type="PANTHER" id="PTHR43851">
    <property type="match status" value="1"/>
</dbReference>
<evidence type="ECO:0000313" key="2">
    <source>
        <dbReference type="Proteomes" id="UP000187429"/>
    </source>
</evidence>
<name>A0A1R1XXD4_9FUNG</name>
<accession>A0A1R1XXD4</accession>
<organism evidence="1 2">
    <name type="scientific">Smittium culicis</name>
    <dbReference type="NCBI Taxonomy" id="133412"/>
    <lineage>
        <taxon>Eukaryota</taxon>
        <taxon>Fungi</taxon>
        <taxon>Fungi incertae sedis</taxon>
        <taxon>Zoopagomycota</taxon>
        <taxon>Kickxellomycotina</taxon>
        <taxon>Harpellomycetes</taxon>
        <taxon>Harpellales</taxon>
        <taxon>Legeriomycetaceae</taxon>
        <taxon>Smittium</taxon>
    </lineage>
</organism>